<dbReference type="EMBL" id="BARS01018921">
    <property type="protein sequence ID" value="GAF86280.1"/>
    <property type="molecule type" value="Genomic_DNA"/>
</dbReference>
<dbReference type="InterPro" id="IPR028098">
    <property type="entry name" value="Glyco_trans_4-like_N"/>
</dbReference>
<feature type="non-terminal residue" evidence="2">
    <location>
        <position position="129"/>
    </location>
</feature>
<dbReference type="SUPFAM" id="SSF53756">
    <property type="entry name" value="UDP-Glycosyltransferase/glycogen phosphorylase"/>
    <property type="match status" value="1"/>
</dbReference>
<evidence type="ECO:0000259" key="1">
    <source>
        <dbReference type="Pfam" id="PF13439"/>
    </source>
</evidence>
<sequence length="129" mass="14636">MRILMVEFAGKGGMGTYGEALCQGLCQVEQDVTVLTSPAWPKRSSHFKVERCIIELTAGKHQGPKIYWAMNRLIIGITNSLRRNRFALKHAPDVVHLQNGQPLIDQFFLKNLARHLPLVLTVHDVKRHN</sequence>
<dbReference type="Pfam" id="PF13439">
    <property type="entry name" value="Glyco_transf_4"/>
    <property type="match status" value="1"/>
</dbReference>
<reference evidence="2" key="1">
    <citation type="journal article" date="2014" name="Front. Microbiol.">
        <title>High frequency of phylogenetically diverse reductive dehalogenase-homologous genes in deep subseafloor sedimentary metagenomes.</title>
        <authorList>
            <person name="Kawai M."/>
            <person name="Futagami T."/>
            <person name="Toyoda A."/>
            <person name="Takaki Y."/>
            <person name="Nishi S."/>
            <person name="Hori S."/>
            <person name="Arai W."/>
            <person name="Tsubouchi T."/>
            <person name="Morono Y."/>
            <person name="Uchiyama I."/>
            <person name="Ito T."/>
            <person name="Fujiyama A."/>
            <person name="Inagaki F."/>
            <person name="Takami H."/>
        </authorList>
    </citation>
    <scope>NUCLEOTIDE SEQUENCE</scope>
    <source>
        <strain evidence="2">Expedition CK06-06</strain>
    </source>
</reference>
<feature type="domain" description="Glycosyltransferase subfamily 4-like N-terminal" evidence="1">
    <location>
        <begin position="12"/>
        <end position="125"/>
    </location>
</feature>
<evidence type="ECO:0000313" key="2">
    <source>
        <dbReference type="EMBL" id="GAF86280.1"/>
    </source>
</evidence>
<organism evidence="2">
    <name type="scientific">marine sediment metagenome</name>
    <dbReference type="NCBI Taxonomy" id="412755"/>
    <lineage>
        <taxon>unclassified sequences</taxon>
        <taxon>metagenomes</taxon>
        <taxon>ecological metagenomes</taxon>
    </lineage>
</organism>
<accession>X0UCT0</accession>
<gene>
    <name evidence="2" type="ORF">S01H1_30716</name>
</gene>
<dbReference type="AlphaFoldDB" id="X0UCT0"/>
<proteinExistence type="predicted"/>
<name>X0UCT0_9ZZZZ</name>
<dbReference type="Gene3D" id="3.40.50.2000">
    <property type="entry name" value="Glycogen Phosphorylase B"/>
    <property type="match status" value="1"/>
</dbReference>
<protein>
    <recommendedName>
        <fullName evidence="1">Glycosyltransferase subfamily 4-like N-terminal domain-containing protein</fullName>
    </recommendedName>
</protein>
<comment type="caution">
    <text evidence="2">The sequence shown here is derived from an EMBL/GenBank/DDBJ whole genome shotgun (WGS) entry which is preliminary data.</text>
</comment>